<dbReference type="SUPFAM" id="SSF52540">
    <property type="entry name" value="P-loop containing nucleoside triphosphate hydrolases"/>
    <property type="match status" value="4"/>
</dbReference>
<dbReference type="InterPro" id="IPR042228">
    <property type="entry name" value="Dynein_linker_3"/>
</dbReference>
<keyword evidence="11" id="KW-0505">Motor protein</keyword>
<dbReference type="Gene3D" id="1.20.920.30">
    <property type="match status" value="1"/>
</dbReference>
<evidence type="ECO:0000256" key="17">
    <source>
        <dbReference type="SAM" id="Coils"/>
    </source>
</evidence>
<feature type="coiled-coil region" evidence="17">
    <location>
        <begin position="3707"/>
        <end position="3735"/>
    </location>
</feature>
<keyword evidence="3" id="KW-0963">Cytoplasm</keyword>
<keyword evidence="5" id="KW-0677">Repeat</keyword>
<dbReference type="FunFam" id="1.10.287.2620:FF:000002">
    <property type="entry name" value="Dynein heavy chain 2, axonemal"/>
    <property type="match status" value="1"/>
</dbReference>
<dbReference type="InterPro" id="IPR013594">
    <property type="entry name" value="Dynein_heavy_tail"/>
</dbReference>
<feature type="region of interest" description="Disordered" evidence="18">
    <location>
        <begin position="101"/>
        <end position="140"/>
    </location>
</feature>
<dbReference type="Pfam" id="PF18198">
    <property type="entry name" value="AAA_lid_11"/>
    <property type="match status" value="1"/>
</dbReference>
<dbReference type="FunFam" id="1.20.1270.280:FF:000005">
    <property type="entry name" value="Dynein axonemal heavy chain 10"/>
    <property type="match status" value="1"/>
</dbReference>
<evidence type="ECO:0000256" key="13">
    <source>
        <dbReference type="ARBA" id="ARBA00023273"/>
    </source>
</evidence>
<dbReference type="Gene3D" id="1.10.8.710">
    <property type="match status" value="1"/>
</dbReference>
<dbReference type="PANTHER" id="PTHR22878">
    <property type="entry name" value="DYNEIN HEAVY CHAIN 6, AXONEMAL-LIKE-RELATED"/>
    <property type="match status" value="1"/>
</dbReference>
<dbReference type="GO" id="GO:0045505">
    <property type="term" value="F:dynein intermediate chain binding"/>
    <property type="evidence" value="ECO:0007669"/>
    <property type="project" value="InterPro"/>
</dbReference>
<dbReference type="InterPro" id="IPR036305">
    <property type="entry name" value="RGS_sf"/>
</dbReference>
<keyword evidence="7" id="KW-0067">ATP-binding</keyword>
<dbReference type="PhylomeDB" id="T1JML4"/>
<dbReference type="Gene3D" id="1.10.472.130">
    <property type="match status" value="1"/>
</dbReference>
<dbReference type="Pfam" id="PF12774">
    <property type="entry name" value="AAA_6"/>
    <property type="match status" value="1"/>
</dbReference>
<dbReference type="eggNOG" id="KOG3590">
    <property type="taxonomic scope" value="Eukaryota"/>
</dbReference>
<proteinExistence type="inferred from homology"/>
<dbReference type="InterPro" id="IPR037719">
    <property type="entry name" value="AKAP10_AKB_dom"/>
</dbReference>
<evidence type="ECO:0000256" key="15">
    <source>
        <dbReference type="ARBA" id="ARBA00063032"/>
    </source>
</evidence>
<evidence type="ECO:0000259" key="19">
    <source>
        <dbReference type="PROSITE" id="PS50132"/>
    </source>
</evidence>
<dbReference type="Pfam" id="PF17852">
    <property type="entry name" value="Dynein_AAA_lid"/>
    <property type="match status" value="1"/>
</dbReference>
<dbReference type="CDD" id="cd08721">
    <property type="entry name" value="RGS_AKAP2_2"/>
    <property type="match status" value="1"/>
</dbReference>
<dbReference type="FunFam" id="3.40.50.300:FF:000049">
    <property type="entry name" value="Dynein, axonemal, heavy chain 5"/>
    <property type="match status" value="1"/>
</dbReference>
<evidence type="ECO:0000256" key="5">
    <source>
        <dbReference type="ARBA" id="ARBA00022737"/>
    </source>
</evidence>
<evidence type="ECO:0000256" key="3">
    <source>
        <dbReference type="ARBA" id="ARBA00022490"/>
    </source>
</evidence>
<dbReference type="InterPro" id="IPR041658">
    <property type="entry name" value="AAA_lid_11"/>
</dbReference>
<dbReference type="Gene3D" id="1.20.1270.280">
    <property type="match status" value="1"/>
</dbReference>
<dbReference type="eggNOG" id="KOG3595">
    <property type="taxonomic scope" value="Eukaryota"/>
</dbReference>
<feature type="domain" description="RGS" evidence="19">
    <location>
        <begin position="4687"/>
        <end position="4898"/>
    </location>
</feature>
<dbReference type="CDD" id="cd12804">
    <property type="entry name" value="AKAP10_AKB"/>
    <property type="match status" value="1"/>
</dbReference>
<dbReference type="InterPro" id="IPR044926">
    <property type="entry name" value="RGS_subdomain_2"/>
</dbReference>
<dbReference type="Pfam" id="PF17857">
    <property type="entry name" value="AAA_lid_1"/>
    <property type="match status" value="1"/>
</dbReference>
<comment type="similarity">
    <text evidence="2">Belongs to the dynein heavy chain family.</text>
</comment>
<organism evidence="20 21">
    <name type="scientific">Strigamia maritima</name>
    <name type="common">European centipede</name>
    <name type="synonym">Geophilus maritimus</name>
    <dbReference type="NCBI Taxonomy" id="126957"/>
    <lineage>
        <taxon>Eukaryota</taxon>
        <taxon>Metazoa</taxon>
        <taxon>Ecdysozoa</taxon>
        <taxon>Arthropoda</taxon>
        <taxon>Myriapoda</taxon>
        <taxon>Chilopoda</taxon>
        <taxon>Pleurostigmophora</taxon>
        <taxon>Geophilomorpha</taxon>
        <taxon>Linotaeniidae</taxon>
        <taxon>Strigamia</taxon>
    </lineage>
</organism>
<dbReference type="STRING" id="126957.T1JML4"/>
<evidence type="ECO:0000256" key="4">
    <source>
        <dbReference type="ARBA" id="ARBA00022701"/>
    </source>
</evidence>
<dbReference type="FunFam" id="1.20.920.20:FF:000001">
    <property type="entry name" value="dynein heavy chain 2, axonemal"/>
    <property type="match status" value="1"/>
</dbReference>
<keyword evidence="4" id="KW-0493">Microtubule</keyword>
<dbReference type="FunFam" id="1.20.58.1120:FF:000008">
    <property type="entry name" value="Dynein heavy chain 10, axonemal"/>
    <property type="match status" value="1"/>
</dbReference>
<dbReference type="InterPro" id="IPR004273">
    <property type="entry name" value="Dynein_heavy_D6_P-loop"/>
</dbReference>
<dbReference type="InterPro" id="IPR042222">
    <property type="entry name" value="Dynein_2_N"/>
</dbReference>
<dbReference type="EnsemblMetazoa" id="SMAR015094-RA">
    <property type="protein sequence ID" value="SMAR015094-PA"/>
    <property type="gene ID" value="SMAR015094"/>
</dbReference>
<comment type="function">
    <text evidence="14">Force generating protein of eukaryotic cilia and flagella. Produces force towards the minus ends of microtubules. Dynein has ATPase activity; the force-producing power stroke is thought to occur on release of ADP. Required for assembly of the I1 inner arm complex and its targeting to the appropriate axoneme location. Also required for phototaxis.</text>
</comment>
<dbReference type="GO" id="GO:0060294">
    <property type="term" value="P:cilium movement involved in cell motility"/>
    <property type="evidence" value="ECO:0007669"/>
    <property type="project" value="UniProtKB-ARBA"/>
</dbReference>
<dbReference type="PROSITE" id="PS50132">
    <property type="entry name" value="RGS"/>
    <property type="match status" value="2"/>
</dbReference>
<dbReference type="Gene3D" id="1.20.140.100">
    <property type="entry name" value="Dynein heavy chain, N-terminal domain 2"/>
    <property type="match status" value="1"/>
</dbReference>
<dbReference type="Gene3D" id="3.10.490.20">
    <property type="match status" value="1"/>
</dbReference>
<accession>T1JML4</accession>
<dbReference type="EMBL" id="JH431878">
    <property type="status" value="NOT_ANNOTATED_CDS"/>
    <property type="molecule type" value="Genomic_DNA"/>
</dbReference>
<dbReference type="Gene3D" id="1.20.58.1120">
    <property type="match status" value="1"/>
</dbReference>
<dbReference type="Pfam" id="PF18199">
    <property type="entry name" value="Dynein_C"/>
    <property type="match status" value="1"/>
</dbReference>
<dbReference type="InterPro" id="IPR042219">
    <property type="entry name" value="AAA_lid_11_sf"/>
</dbReference>
<keyword evidence="6" id="KW-0547">Nucleotide-binding</keyword>
<feature type="domain" description="RGS" evidence="19">
    <location>
        <begin position="4908"/>
        <end position="5034"/>
    </location>
</feature>
<dbReference type="GO" id="GO:0051018">
    <property type="term" value="F:protein kinase A binding"/>
    <property type="evidence" value="ECO:0007669"/>
    <property type="project" value="InterPro"/>
</dbReference>
<dbReference type="HOGENOM" id="CLU_000038_9_1_1"/>
<dbReference type="InterPro" id="IPR024743">
    <property type="entry name" value="Dynein_HC_stalk"/>
</dbReference>
<dbReference type="Pfam" id="PF08385">
    <property type="entry name" value="DHC_N1"/>
    <property type="match status" value="1"/>
</dbReference>
<evidence type="ECO:0000256" key="1">
    <source>
        <dbReference type="ARBA" id="ARBA00004430"/>
    </source>
</evidence>
<dbReference type="Proteomes" id="UP000014500">
    <property type="component" value="Unassembled WGS sequence"/>
</dbReference>
<dbReference type="GO" id="GO:0031514">
    <property type="term" value="C:motile cilium"/>
    <property type="evidence" value="ECO:0007669"/>
    <property type="project" value="UniProtKB-ARBA"/>
</dbReference>
<sequence>MSESFQKFISFEMDDKRIVWLIQQVLDQLDFPKDPRFIEDFLLNQEVNNETIIRSFVNKSLKESEEMLDHPTLLVTFYKDFAEFEEEIELPFSKVTLSDQDSDADTAAMHRGTSMSESTASSITSEPRSKASASEHLTEEGEFFEEGPIRKLTHVVIRPVLHVLDEVKIGDDVKELLHVFRISTDPIPESMPNETVDEFMPQHVEFLYMNSEDLTFLQHFLQIYPPMLSKGVDYMFLNDSAIHQPPRVSLAEVSYMQHQYSKAKVSRRVLVKSQMQDDFEINIQKFYTNIERILQQIEGDIRLEIPDINVDGLPQEMGKDKSVMAMLEHTCFVWIKQMQMCIQQQKAKVPFGKGPLAELDYWRERNAGFSTMMEQLQVPEVQKILHILTVNEHPAYQNFLMNFSELNRNYLEAKDNIRFLNTLERQFKTIVYGNTFRVVTDIIPSLVNVLRMVWIISRHYNRDDRLVPLMERIAWQLEEKVIKLVDIRTFFIKNQPRTVKKLLMQAKSMMDVWKESYYETRAVIELGGRDARWEFDKMKLFARTDYIAEVCMNLYEIAKIQEEFMAIFGPQLRSVLGDPRRIDMVISRIILMVEKIQKVDFELFDPKNAPKWKQCMDWFKGEVDSIEMEAINIIDESFKNLRSAEGALDVIINFQQVKFRESINNQMTKKFNDILLQYTKEVRISNKLRITLETVERKFKSEVSRPPICRSHPPTSGAIFWERTLFYKIKRPMLRFMQVEQLANSDMLPLVKSQYLGVGRMMKAFEDKRLRIWRNDIEQNTGQYLKKPVIKVTDSATALMGHPPVANTFVVDFNPWLLSTIKEAHLMEALGFPLPDIVRNIALQEESYAHHVYLLKAMLSRYDATLLSLNAVEASVLSLYIKEMEASIQIGTKRLNWSSLGIGDYIHKCVLAINKFGAIVNQLKKYDQDIKERIYSIMATSFFRPDDFDDGAVLPAKEFFKVLEKRRERELELLVRKYRSIPPIMTKVEALILQTNTSKAAQFQYYYSYWERRIYNALVKTIVWNLQTLNSILINDRPVFEVKLIFLSPEITFQPTAGDIMKLVMASIKDCLESTKMIIRWMHGSCIETPVQKVGNETRVYSMYLDISRNRQITDSVSNIHTNVTRLINQIFSITQKWRKYKSLWTLDKEQTCQQWLEKMPTYVNFDDKLISYRKIIDEMKMECYTKKLGGISLNFEPLSKTIDNFAIQWLKYIGSILHAQALEELNEFCAMVNTKSTDIQKQPHTLEDFKFVLAIISSTKEQSLEMEFKLINIQESYRTLLMHGIEVDQNELDVLKQLQKDWPKLCYEAKVVDTRLTPFKIKFADVTEAEVKVLVVDIGKYFDDYMQHGPGTVGDDLEKGAEVVKNYLDIMQLLVLRRNDLVAAKKLFDLPPTPYPQLALIEKEMENFVLIYDLYMQLRLTQNQWADTPWINLDPNELIDGIDFFLKQFRKLPAVAKTHPIGKILETKMREFKASVPLFIDLKSDALRERHWKMLMEKTNQHFDMSPNRFTLGDVFAMKLHLYPDEINEILTAATKELSIEKGVKEVSEVWDGMKFVILKYVKNNVDRGFVLGPVEDIIIILDDNLMNLQSMSSSRFVGPFLGMVQKWEKTLSLISEVIEVWQIFQRRWMYLEGIFLAGDIRAQLPEEAKRFDDIDKLFRKIMTESSKKPIIREVCSVPGRLEELQKLADGLETCQKSLNEYLDAKRNGFPRFYFISDDELLSILGSSEAVCVQEHMIKVLLTITVILNKCRIYNTCNKQMFDNIASLRFGKSISNLVCALAMNSAEQEVMDFIDYVTCEGKVEDWMNDIVAEMKKTNRFISKKSIFEYAFTDKTRTDWMLDFQGMVCLAANQVWWTVEVENSFDKVKQGNKSAMKMYLEFLNKQMDELIIKIRSQLVLNDRKKFNSVLIIDVHARDIIEQFVRDSILQASEFRWESQLRFYWVHEPDHLYIVQCTGTFEYGYEYMGLNGRLVITPLTDRIYLTITQALSMCLGGAPAGPAGTGKTETTKDLAKALGILCMVTNCGEGMDFKAIGKIFSGLAQCGAWGCMDEFNRIDVSVLSVISTQLKTIQNALMQKLKRFQFEGQEISLDNKMGIFITMNPGYAGRAELPESVKAIFRPVMCIVPDLELISEIMLFSEGFLMAKILAKKMTVLYRLCKEQLSKQSHYDFGLRALKSLLVMAGELKRGSPSLPEDTVLMRALRDMNMPKFVFEDEPIFLGLISDLFPGIDCPRVQYPNFSAAVEYVLLEHKYIINANQIDKVIQMYETMMTRHTAMFVGPTGGGKSVVLLALQRAQIRLGIPTKIWYINPKACSVIELYGILDPQSRDWQDGLLSNIFREVNRPIDKVERKYIMFDGDVDALWVENMNSVMDDNKLLTLANGERIRLQNHCKLLLEVGDLNYASPATTSRAGMVYVDPKYLGFRPFWQRWLNEQLSALKDILNLLFDLYIPPVIDFVVWGLLGGKLVAKPKLVISQTNLNMVTQLCSMLDMILPKEVRELDERGELEVECLFVLAVYWSLGAALLDDDQKRFDALMKELTRLPKAPPADKGLNLRQFTLPGNRLIYDFYYNVELSAWKPWLTVVPEYIHDPNLSFSDILVPTLDTMRTKAFLNVNFSSRTTSMDVQRILEASVEKRTKDVFGPPPGKRLLIFIDDMNMPQVDTYGTQQPIALLKLLFDKGGMYNRGKELNWKYIKDIGYLAAMGKAGGGRNEVDPRFVSMFSVFNMTFPSDETLFTIYNSILSGHLQLFSEKVRLLSTVVTTMTIKIYQGIVVDLPPTPAKFHYIFNLRDLSRIYNGLCVTTPERFEATHQFLRVWRNECLRVIVDRLITQADRDLVAGYLASQLKENFLESQVEYAMRDPCLFGDYRTALSEDQSDRIYEDIQDYQAAKALFTEIQESYNESIGPMRLVLFNDALDHLTRIHRIIRLTQGHALLVGVGGSGKQSLTKLAAYTAKCEIFDIKPSRSYGETQLRDDLKSLYNRLGIDNKKIVFLFMDAHIVEEGFLELINNMLTSGMVPALFAEDEKENIFNNVRTEAATVGMGFTKESVWQFFVNKCGGNLHIVLAMSPVGDFLRNRCRNFPGLVNNTSIDWFMAWPEQALMAVASVMLTECPLVAPKYCISLIEHIVSVHRIVGEFSILFQQKLRRNNYVTPKHYLDFIGCYLRLLLEKDNLVLGMCERLDGGMGKISEATVQINTLNVRLVVQEVAVKEKSEACEQLLLEIAQKTEYAVSKKDFATTKGKEIEEQSKVIAVEKREAEDALKEAMPVLLQAKSALDELDKSDITEIRSFATPPKPVQYVSECVVMLKGLKDISWKSAKGMMADSNFLKNLMEMDVEAITINQINMVKKHIKMMDISVEQMKGISRAGAGLLKFVEAVVGYAEVNREVKPKKEKVAKLEKEAATSRKELEKITSEVNALEEMLRSLNHRFTEAMEGKKQLQEETEVMLRRLVAADKLLSGLSSENKRWTVELADLKLQRIQLVGDCMIAAGFLSYVGAFNSDFRKQMVEDCWYQALLEREIPTSQPFKLESFLTDEVEVSRWNADGLPPDELSIQNGILTTRASRFPLCIDPQQQAYNWIRRKEEKFKLKILTFNDADFTKQLELAIKFGTPVLFKDVDEYIDPVIDNVLEKNIQDSSGRIFVMLGDKEVDYDTSFRMYLDTKLANPNYSPAVFTKATVINYTVTVIGLEDQLLSVIVGNERKELEEQRELLIKETSENKKLLKDLEDALLRELTTTTGNMLDNIELIDTLEETKVKADEVVEKLALAFRTTVDIDKLRGGYRPAAKRGSILFFVLADLALVNSMYQYSLAAYLDVFLYSLKKSLPDPMLHGRLENIIDMLTVNVYNYGCTGIFEKHKLLFSFQLTAKLEENENRLTSIELDFFIKGSTALEKSRFLKPHKWISDQSWEDAARMTELFKESFVDLLTDIENNEDHWKLWFDGDTPEVTDIPEKYAKISDFHKLLLLRCFRTDRVFRAITFYIINTMGDRFVTPPVISFEAILDQSSPSVPVVFIQSPGSEPTGDLMKLAERTGFGIQKLKFLSLGQGQEKMALSLLELSAARGFWLMLQNCHLLVKWLVELEKQLDKITKPHPDFRLWLTTDPTPSFPIGILQGSFKVVMEPPNGLKLNMRSTYFKMPKTLLEECEHPAFKSLVFVLSFFHAVVQERRKYDKLGWNIAYDFSDSDFSVCVTILQTYLSKSYAAHDPLIPWNSFKYLIGEVMYGGRVIDFFDRRIVNIYMDEYMGDFIFDKWQPFHFYCNEEVDYCIPLVGSREHYIDFIEKFPMDNTPEVFGLHPNAEIGYYTAATRMIWVHLMDLQPQTGVAAGGASREEVIGIVASDILAKLPTPFNLDLMKKQYGTNLSPTNVVLFQEIERVNRLLVRISKSLSLLQRALLGEVGMDNELDDVARSLFNAQIPIIWRNLAPATLKNLGSWVNHLLQRFAQYKQWSQSGEPMVMWLSGLHVPETYLTAMIQSACRKHAWPLDRSTMFTTVTQFRTSEDVLEKEPMGCYVEGLYLEGAGWDFDECCLVRQKPKELIQELPVLKVTPIEIHRLKLQNTFRTPCYTTSARANAMGVGLVFQADLSTREHISFWVLYGLRMLLQFGVMRNNHCRADDSDGKEWHCNGRTNSLPSPTARNHPLTSNGSVDHFIVQQRNERRQETSLSDEESSFLYVTPLRRKSRLSLSFEDLLHDSVAVGFFLQYLSTRDCSSHLRFWLDANSFYASAQSRVQTCGQTMLNKSCDSEELKCAAGDACLSKNSDVMAENRLKCTDTASKDPESGDGPKVNSEIEETSAKLEINSRKESRKCTAGSVISEKLRKSISEDAVKIYAKYIAKDATHPIGVCDKMRDDITARICREDGQVDLECFVAAQQFVSDLLQTNYFPDYLLTHFHCKYQIDVLTSVKVYLEDILYNDSALSFFTEFLDQEGKRSLLEFFLAADNFRQLLTSRIEKYDINEAQDDAMILYDKYFSLQATCSLGFSDSVRFEVEQNICREEGPLSDCFEKPVKMVFYHLQKHCLKPFLSSQVYFTYLSDLLNSARSKVDLFPFKKRSTSETSSEASFKSTSTQNTLLATETQGVNSNFKRTSKTDNDHMRMDYGIFQPDALWKRNMAGKLSFGRVNDLGQFIPEVEPEPDKKNESVLSKAMRKLVNRDEDKAKEEMAWQIAEMIVREVTEVTCRQNYDSKDNLHNG</sequence>
<keyword evidence="10" id="KW-0969">Cilium</keyword>
<dbReference type="Gene3D" id="3.40.50.300">
    <property type="entry name" value="P-loop containing nucleotide triphosphate hydrolases"/>
    <property type="match status" value="5"/>
</dbReference>
<dbReference type="InterPro" id="IPR043157">
    <property type="entry name" value="Dynein_AAA1S"/>
</dbReference>
<evidence type="ECO:0000256" key="14">
    <source>
        <dbReference type="ARBA" id="ARBA00054075"/>
    </source>
</evidence>
<dbReference type="SMART" id="SM00315">
    <property type="entry name" value="RGS"/>
    <property type="match status" value="2"/>
</dbReference>
<evidence type="ECO:0000256" key="6">
    <source>
        <dbReference type="ARBA" id="ARBA00022741"/>
    </source>
</evidence>
<evidence type="ECO:0000256" key="11">
    <source>
        <dbReference type="ARBA" id="ARBA00023175"/>
    </source>
</evidence>
<dbReference type="InterPro" id="IPR043160">
    <property type="entry name" value="Dynein_C_barrel"/>
</dbReference>
<dbReference type="FunFam" id="1.10.167.10:FF:000005">
    <property type="entry name" value="Putative A-kinase anchor protein 10 mitochondrial"/>
    <property type="match status" value="1"/>
</dbReference>
<dbReference type="Gene3D" id="1.20.920.20">
    <property type="match status" value="1"/>
</dbReference>
<evidence type="ECO:0000256" key="16">
    <source>
        <dbReference type="ARBA" id="ARBA00077719"/>
    </source>
</evidence>
<dbReference type="Gene3D" id="1.10.8.720">
    <property type="entry name" value="Region D6 of dynein motor"/>
    <property type="match status" value="1"/>
</dbReference>
<evidence type="ECO:0000256" key="12">
    <source>
        <dbReference type="ARBA" id="ARBA00023212"/>
    </source>
</evidence>
<dbReference type="FunFam" id="3.40.50.300:FF:002141">
    <property type="entry name" value="Dynein heavy chain"/>
    <property type="match status" value="1"/>
</dbReference>
<dbReference type="FunFam" id="1.10.8.1220:FF:000001">
    <property type="entry name" value="Dynein axonemal heavy chain 5"/>
    <property type="match status" value="1"/>
</dbReference>
<dbReference type="InterPro" id="IPR041228">
    <property type="entry name" value="Dynein_C"/>
</dbReference>
<evidence type="ECO:0000256" key="7">
    <source>
        <dbReference type="ARBA" id="ARBA00022840"/>
    </source>
</evidence>
<comment type="subcellular location">
    <subcellularLocation>
        <location evidence="1">Cytoplasm</location>
        <location evidence="1">Cytoskeleton</location>
        <location evidence="1">Cilium axoneme</location>
    </subcellularLocation>
</comment>
<evidence type="ECO:0000256" key="10">
    <source>
        <dbReference type="ARBA" id="ARBA00023069"/>
    </source>
</evidence>
<keyword evidence="12" id="KW-0206">Cytoskeleton</keyword>
<dbReference type="GO" id="GO:0008569">
    <property type="term" value="F:minus-end-directed microtubule motor activity"/>
    <property type="evidence" value="ECO:0007669"/>
    <property type="project" value="InterPro"/>
</dbReference>
<dbReference type="SUPFAM" id="SSF48097">
    <property type="entry name" value="Regulator of G-protein signaling, RGS"/>
    <property type="match status" value="2"/>
</dbReference>
<dbReference type="InterPro" id="IPR035699">
    <property type="entry name" value="AAA_6"/>
</dbReference>
<dbReference type="Pfam" id="PF03028">
    <property type="entry name" value="Dynein_heavy"/>
    <property type="match status" value="1"/>
</dbReference>
<reference evidence="20" key="2">
    <citation type="submission" date="2015-02" db="UniProtKB">
        <authorList>
            <consortium name="EnsemblMetazoa"/>
        </authorList>
    </citation>
    <scope>IDENTIFICATION</scope>
</reference>
<dbReference type="FunFam" id="3.10.490.20:FF:000006">
    <property type="entry name" value="Dynein axonemal heavy chain 10"/>
    <property type="match status" value="1"/>
</dbReference>
<keyword evidence="8" id="KW-0243">Dynein</keyword>
<dbReference type="FunFam" id="3.40.50.300:FF:000884">
    <property type="entry name" value="Dynein axonemal heavy chain 10"/>
    <property type="match status" value="1"/>
</dbReference>
<dbReference type="GO" id="GO:0051959">
    <property type="term" value="F:dynein light intermediate chain binding"/>
    <property type="evidence" value="ECO:0007669"/>
    <property type="project" value="InterPro"/>
</dbReference>
<evidence type="ECO:0000256" key="18">
    <source>
        <dbReference type="SAM" id="MobiDB-lite"/>
    </source>
</evidence>
<dbReference type="FunFam" id="1.10.8.720:FF:000005">
    <property type="entry name" value="Dynein axonemal heavy chain 10"/>
    <property type="match status" value="1"/>
</dbReference>
<dbReference type="Gene3D" id="3.20.180.20">
    <property type="entry name" value="Dynein heavy chain, N-terminal domain 2"/>
    <property type="match status" value="1"/>
</dbReference>
<dbReference type="InterPro" id="IPR041589">
    <property type="entry name" value="DNAH3_AAA_lid_1"/>
</dbReference>
<dbReference type="Pfam" id="PF12781">
    <property type="entry name" value="AAA_9"/>
    <property type="match status" value="1"/>
</dbReference>
<dbReference type="GO" id="GO:0005874">
    <property type="term" value="C:microtubule"/>
    <property type="evidence" value="ECO:0007669"/>
    <property type="project" value="UniProtKB-KW"/>
</dbReference>
<dbReference type="FunFam" id="3.40.50.300:FF:000063">
    <property type="entry name" value="dynein heavy chain 6, axonemal"/>
    <property type="match status" value="1"/>
</dbReference>
<dbReference type="InterPro" id="IPR035706">
    <property type="entry name" value="AAA_9"/>
</dbReference>
<dbReference type="Pfam" id="PF08393">
    <property type="entry name" value="DHC_N2"/>
    <property type="match status" value="1"/>
</dbReference>
<dbReference type="FunFam" id="3.40.50.300:FF:000153">
    <property type="entry name" value="Dynein axonemal heavy chain 1"/>
    <property type="match status" value="1"/>
</dbReference>
<evidence type="ECO:0000313" key="21">
    <source>
        <dbReference type="Proteomes" id="UP000014500"/>
    </source>
</evidence>
<keyword evidence="21" id="KW-1185">Reference proteome</keyword>
<dbReference type="Gene3D" id="1.10.167.10">
    <property type="entry name" value="Regulator of G-protein Signalling 4, domain 2"/>
    <property type="match status" value="3"/>
</dbReference>
<keyword evidence="9 17" id="KW-0175">Coiled coil</keyword>
<dbReference type="Pfam" id="PF12780">
    <property type="entry name" value="AAA_8"/>
    <property type="match status" value="1"/>
</dbReference>
<dbReference type="GO" id="GO:0070286">
    <property type="term" value="P:axonemal dynein complex assembly"/>
    <property type="evidence" value="ECO:0007669"/>
    <property type="project" value="UniProtKB-ARBA"/>
</dbReference>
<evidence type="ECO:0000313" key="20">
    <source>
        <dbReference type="EnsemblMetazoa" id="SMAR015094-PA"/>
    </source>
</evidence>
<dbReference type="Gene3D" id="1.10.287.2620">
    <property type="match status" value="1"/>
</dbReference>
<evidence type="ECO:0000256" key="2">
    <source>
        <dbReference type="ARBA" id="ARBA00008887"/>
    </source>
</evidence>
<dbReference type="Pfam" id="PF12777">
    <property type="entry name" value="MT"/>
    <property type="match status" value="1"/>
</dbReference>
<dbReference type="Pfam" id="PF00615">
    <property type="entry name" value="RGS"/>
    <property type="match status" value="3"/>
</dbReference>
<comment type="subunit">
    <text evidence="15">The I1 inner arm complex (also known as the f dynein complex) is a two-headed isoform composed of two heavy chains (1-alpha and 1-beta), three intermediate chains and three light chains. I1 occupies a specific position proximal to the first radial spoke and repeats every 96 nm along the length of the axoneme.</text>
</comment>
<dbReference type="InterPro" id="IPR016137">
    <property type="entry name" value="RGS"/>
</dbReference>
<feature type="coiled-coil region" evidence="17">
    <location>
        <begin position="3383"/>
        <end position="3445"/>
    </location>
</feature>
<dbReference type="FunFam" id="1.10.8.710:FF:000002">
    <property type="entry name" value="dynein heavy chain 17, axonemal"/>
    <property type="match status" value="1"/>
</dbReference>
<evidence type="ECO:0000256" key="8">
    <source>
        <dbReference type="ARBA" id="ARBA00023017"/>
    </source>
</evidence>
<dbReference type="PANTHER" id="PTHR22878:SF63">
    <property type="entry name" value="DYNEIN AXONEMAL HEAVY CHAIN 10"/>
    <property type="match status" value="1"/>
</dbReference>
<dbReference type="InterPro" id="IPR027417">
    <property type="entry name" value="P-loop_NTPase"/>
</dbReference>
<dbReference type="InterPro" id="IPR026983">
    <property type="entry name" value="DHC"/>
</dbReference>
<feature type="compositionally biased region" description="Low complexity" evidence="18">
    <location>
        <begin position="113"/>
        <end position="125"/>
    </location>
</feature>
<dbReference type="GO" id="GO:0005524">
    <property type="term" value="F:ATP binding"/>
    <property type="evidence" value="ECO:0007669"/>
    <property type="project" value="UniProtKB-KW"/>
</dbReference>
<dbReference type="FunFam" id="1.20.140.100:FF:000001">
    <property type="entry name" value="dynein heavy chain 17, axonemal"/>
    <property type="match status" value="1"/>
</dbReference>
<dbReference type="InterPro" id="IPR041466">
    <property type="entry name" value="Dynein_AAA5_ext"/>
</dbReference>
<name>T1JML4_STRMM</name>
<dbReference type="Pfam" id="PF12775">
    <property type="entry name" value="AAA_7"/>
    <property type="match status" value="1"/>
</dbReference>
<dbReference type="Gene3D" id="1.10.8.1220">
    <property type="match status" value="1"/>
</dbReference>
<dbReference type="FunFam" id="1.20.920.30:FF:000007">
    <property type="entry name" value="Dynein axonemal heavy chain 10"/>
    <property type="match status" value="1"/>
</dbReference>
<evidence type="ECO:0000256" key="9">
    <source>
        <dbReference type="ARBA" id="ARBA00023054"/>
    </source>
</evidence>
<dbReference type="OMA" id="FINATMG"/>
<dbReference type="InterPro" id="IPR013602">
    <property type="entry name" value="Dynein_heavy_linker"/>
</dbReference>
<keyword evidence="13" id="KW-0966">Cell projection</keyword>
<dbReference type="Gene3D" id="6.10.140.1060">
    <property type="match status" value="1"/>
</dbReference>
<protein>
    <recommendedName>
        <fullName evidence="16">Dynein-1, subspecies f</fullName>
    </recommendedName>
</protein>
<reference evidence="21" key="1">
    <citation type="submission" date="2011-05" db="EMBL/GenBank/DDBJ databases">
        <authorList>
            <person name="Richards S.R."/>
            <person name="Qu J."/>
            <person name="Jiang H."/>
            <person name="Jhangiani S.N."/>
            <person name="Agravi P."/>
            <person name="Goodspeed R."/>
            <person name="Gross S."/>
            <person name="Mandapat C."/>
            <person name="Jackson L."/>
            <person name="Mathew T."/>
            <person name="Pu L."/>
            <person name="Thornton R."/>
            <person name="Saada N."/>
            <person name="Wilczek-Boney K.B."/>
            <person name="Lee S."/>
            <person name="Kovar C."/>
            <person name="Wu Y."/>
            <person name="Scherer S.E."/>
            <person name="Worley K.C."/>
            <person name="Muzny D.M."/>
            <person name="Gibbs R."/>
        </authorList>
    </citation>
    <scope>NUCLEOTIDE SEQUENCE</scope>
    <source>
        <strain evidence="21">Brora</strain>
    </source>
</reference>
<dbReference type="InterPro" id="IPR024317">
    <property type="entry name" value="Dynein_heavy_chain_D4_dom"/>
</dbReference>
<dbReference type="GO" id="GO:0005858">
    <property type="term" value="C:axonemal dynein complex"/>
    <property type="evidence" value="ECO:0007669"/>
    <property type="project" value="UniProtKB-ARBA"/>
</dbReference>